<feature type="signal peptide" evidence="2">
    <location>
        <begin position="1"/>
        <end position="23"/>
    </location>
</feature>
<name>S8BY39_9LAMI</name>
<comment type="caution">
    <text evidence="3">The sequence shown here is derived from an EMBL/GenBank/DDBJ whole genome shotgun (WGS) entry which is preliminary data.</text>
</comment>
<organism evidence="3 4">
    <name type="scientific">Genlisea aurea</name>
    <dbReference type="NCBI Taxonomy" id="192259"/>
    <lineage>
        <taxon>Eukaryota</taxon>
        <taxon>Viridiplantae</taxon>
        <taxon>Streptophyta</taxon>
        <taxon>Embryophyta</taxon>
        <taxon>Tracheophyta</taxon>
        <taxon>Spermatophyta</taxon>
        <taxon>Magnoliopsida</taxon>
        <taxon>eudicotyledons</taxon>
        <taxon>Gunneridae</taxon>
        <taxon>Pentapetalae</taxon>
        <taxon>asterids</taxon>
        <taxon>lamiids</taxon>
        <taxon>Lamiales</taxon>
        <taxon>Lentibulariaceae</taxon>
        <taxon>Genlisea</taxon>
    </lineage>
</organism>
<accession>S8BY39</accession>
<keyword evidence="2" id="KW-0732">Signal</keyword>
<protein>
    <submittedName>
        <fullName evidence="3">Uncharacterized protein</fullName>
    </submittedName>
</protein>
<evidence type="ECO:0000313" key="4">
    <source>
        <dbReference type="Proteomes" id="UP000015453"/>
    </source>
</evidence>
<feature type="region of interest" description="Disordered" evidence="1">
    <location>
        <begin position="125"/>
        <end position="157"/>
    </location>
</feature>
<sequence length="171" mass="20072">MKIFYAYAALISSVFFLITLSAALQPETDESAGVICMKADTATPLPVDDDDASVRSRFRPVNRRFPDRIRQPHRHRQSKGIFHAGENSDFADPIPPRWGKLRRRYHAAADDDVWKFLINRRRYNSDDGFGTQKKPKFTRKQFSYENEEQQSHSQDRRSFMETVRKLFNSHF</sequence>
<keyword evidence="4" id="KW-1185">Reference proteome</keyword>
<evidence type="ECO:0000256" key="1">
    <source>
        <dbReference type="SAM" id="MobiDB-lite"/>
    </source>
</evidence>
<proteinExistence type="predicted"/>
<dbReference type="EMBL" id="AUSU01008309">
    <property type="protein sequence ID" value="EPS59515.1"/>
    <property type="molecule type" value="Genomic_DNA"/>
</dbReference>
<evidence type="ECO:0000256" key="2">
    <source>
        <dbReference type="SAM" id="SignalP"/>
    </source>
</evidence>
<feature type="chain" id="PRO_5004561498" evidence="2">
    <location>
        <begin position="24"/>
        <end position="171"/>
    </location>
</feature>
<dbReference type="AlphaFoldDB" id="S8BY39"/>
<dbReference type="Proteomes" id="UP000015453">
    <property type="component" value="Unassembled WGS sequence"/>
</dbReference>
<reference evidence="3 4" key="1">
    <citation type="journal article" date="2013" name="BMC Genomics">
        <title>The miniature genome of a carnivorous plant Genlisea aurea contains a low number of genes and short non-coding sequences.</title>
        <authorList>
            <person name="Leushkin E.V."/>
            <person name="Sutormin R.A."/>
            <person name="Nabieva E.R."/>
            <person name="Penin A.A."/>
            <person name="Kondrashov A.S."/>
            <person name="Logacheva M.D."/>
        </authorList>
    </citation>
    <scope>NUCLEOTIDE SEQUENCE [LARGE SCALE GENOMIC DNA]</scope>
</reference>
<gene>
    <name evidence="3" type="ORF">M569_15294</name>
</gene>
<evidence type="ECO:0000313" key="3">
    <source>
        <dbReference type="EMBL" id="EPS59515.1"/>
    </source>
</evidence>